<evidence type="ECO:0000256" key="3">
    <source>
        <dbReference type="ARBA" id="ARBA00022989"/>
    </source>
</evidence>
<dbReference type="InterPro" id="IPR001163">
    <property type="entry name" value="Sm_dom_euk/arc"/>
</dbReference>
<feature type="transmembrane region" description="Helical" evidence="6">
    <location>
        <begin position="291"/>
        <end position="310"/>
    </location>
</feature>
<evidence type="ECO:0000256" key="6">
    <source>
        <dbReference type="SAM" id="Phobius"/>
    </source>
</evidence>
<name>A0AA85JVU0_TRIRE</name>
<keyword evidence="2 6" id="KW-0812">Transmembrane</keyword>
<dbReference type="WBParaSite" id="TREG1_39910.1">
    <property type="protein sequence ID" value="TREG1_39910.1"/>
    <property type="gene ID" value="TREG1_39910"/>
</dbReference>
<evidence type="ECO:0000256" key="5">
    <source>
        <dbReference type="ARBA" id="ARBA00038039"/>
    </source>
</evidence>
<feature type="transmembrane region" description="Helical" evidence="6">
    <location>
        <begin position="57"/>
        <end position="79"/>
    </location>
</feature>
<dbReference type="InterPro" id="IPR006603">
    <property type="entry name" value="PQ-loop_rpt"/>
</dbReference>
<reference evidence="9" key="2">
    <citation type="submission" date="2023-11" db="UniProtKB">
        <authorList>
            <consortium name="WormBaseParasite"/>
        </authorList>
    </citation>
    <scope>IDENTIFICATION</scope>
</reference>
<dbReference type="PROSITE" id="PS52002">
    <property type="entry name" value="SM"/>
    <property type="match status" value="1"/>
</dbReference>
<reference evidence="8" key="1">
    <citation type="submission" date="2022-06" db="EMBL/GenBank/DDBJ databases">
        <authorList>
            <person name="Berger JAMES D."/>
            <person name="Berger JAMES D."/>
        </authorList>
    </citation>
    <scope>NUCLEOTIDE SEQUENCE [LARGE SCALE GENOMIC DNA]</scope>
</reference>
<dbReference type="InterPro" id="IPR051415">
    <property type="entry name" value="LAAT-1"/>
</dbReference>
<dbReference type="FunFam" id="1.20.1280.290:FF:000009">
    <property type="entry name" value="PQ loop repeat family protein"/>
    <property type="match status" value="1"/>
</dbReference>
<evidence type="ECO:0000313" key="9">
    <source>
        <dbReference type="WBParaSite" id="TREG1_39910.1"/>
    </source>
</evidence>
<comment type="similarity">
    <text evidence="5">Belongs to the laat-1 family.</text>
</comment>
<evidence type="ECO:0000256" key="2">
    <source>
        <dbReference type="ARBA" id="ARBA00022692"/>
    </source>
</evidence>
<keyword evidence="3 6" id="KW-1133">Transmembrane helix</keyword>
<dbReference type="GO" id="GO:0003723">
    <property type="term" value="F:RNA binding"/>
    <property type="evidence" value="ECO:0007669"/>
    <property type="project" value="InterPro"/>
</dbReference>
<feature type="transmembrane region" description="Helical" evidence="6">
    <location>
        <begin position="189"/>
        <end position="211"/>
    </location>
</feature>
<dbReference type="Proteomes" id="UP000050795">
    <property type="component" value="Unassembled WGS sequence"/>
</dbReference>
<feature type="domain" description="Sm" evidence="7">
    <location>
        <begin position="396"/>
        <end position="473"/>
    </location>
</feature>
<dbReference type="InterPro" id="IPR047575">
    <property type="entry name" value="Sm"/>
</dbReference>
<dbReference type="Pfam" id="PF01423">
    <property type="entry name" value="LSM"/>
    <property type="match status" value="1"/>
</dbReference>
<evidence type="ECO:0000256" key="1">
    <source>
        <dbReference type="ARBA" id="ARBA00004141"/>
    </source>
</evidence>
<proteinExistence type="inferred from homology"/>
<comment type="subcellular location">
    <subcellularLocation>
        <location evidence="1">Membrane</location>
        <topology evidence="1">Multi-pass membrane protein</topology>
    </subcellularLocation>
</comment>
<evidence type="ECO:0000313" key="8">
    <source>
        <dbReference type="Proteomes" id="UP000050795"/>
    </source>
</evidence>
<protein>
    <recommendedName>
        <fullName evidence="7">Sm domain-containing protein</fullName>
    </recommendedName>
</protein>
<accession>A0AA85JVU0</accession>
<dbReference type="PANTHER" id="PTHR16201:SF34">
    <property type="entry name" value="LYSOSOMAL AMINO ACID TRANSPORTER 1"/>
    <property type="match status" value="1"/>
</dbReference>
<dbReference type="PANTHER" id="PTHR16201">
    <property type="entry name" value="SEVEN TRANSMEMBRANE PROTEIN 1-RELATED"/>
    <property type="match status" value="1"/>
</dbReference>
<sequence>MPGGYLPGLPPVYPNSWTSSGLPSNMSDLIPADGNCTDGIHWIWISMGQCVMDARGGVALFCGFVCLLLWIAVGIPQIVENFRTGIPDKALSPGFLVLWTSGDVCNLIGCFLTHQLIMQIVITGYCIISDLILVFQFMYYKIRHHAVLRQMAAVLKEGEISPVRSTSPTILDNDLEQTNQRQEYQRLPVCFIGVTGLTLTAVTLTSMGSIFNDYAPQQPIVSGVLHHSRRLLEWKEYDMIEPEFIQSDPLDGAVTKVGYALGWVSTSMYLLSRIPQIFRNWKRRSTEGLSVFMFFMTVTGNVAYGLQIFLSSTERNYLIRAVPWIFGSLGVVLLDMMVLIQFLLYRSAHPRGDHDGINQENTSLLDSSNNRNEVALVSDSDACKAWRSRDRLHSSLISIFPAAVIGKPVTVTLLDETRITGRLSSCDGLMNLELDSGVIVRNPITDGPNEFTQLDKMTIFGQRIRYITMPKVDNLSEVITKWEAKTNNNDGVLMSRQRKILKENQCTQNDESELRHSSVNQPAKKISSVAQSIYSQSENVVEDGENNAYLDEEDLRNFASIGAEPSGDKKIDLIMAQTLKVIYGDL</sequence>
<dbReference type="Gene3D" id="2.30.30.100">
    <property type="match status" value="1"/>
</dbReference>
<organism evidence="8 9">
    <name type="scientific">Trichobilharzia regenti</name>
    <name type="common">Nasal bird schistosome</name>
    <dbReference type="NCBI Taxonomy" id="157069"/>
    <lineage>
        <taxon>Eukaryota</taxon>
        <taxon>Metazoa</taxon>
        <taxon>Spiralia</taxon>
        <taxon>Lophotrochozoa</taxon>
        <taxon>Platyhelminthes</taxon>
        <taxon>Trematoda</taxon>
        <taxon>Digenea</taxon>
        <taxon>Strigeidida</taxon>
        <taxon>Schistosomatoidea</taxon>
        <taxon>Schistosomatidae</taxon>
        <taxon>Trichobilharzia</taxon>
    </lineage>
</organism>
<evidence type="ECO:0000256" key="4">
    <source>
        <dbReference type="ARBA" id="ARBA00023136"/>
    </source>
</evidence>
<feature type="transmembrane region" description="Helical" evidence="6">
    <location>
        <begin position="116"/>
        <end position="140"/>
    </location>
</feature>
<dbReference type="GO" id="GO:0098852">
    <property type="term" value="C:lytic vacuole membrane"/>
    <property type="evidence" value="ECO:0007669"/>
    <property type="project" value="UniProtKB-ARBA"/>
</dbReference>
<dbReference type="GO" id="GO:0015174">
    <property type="term" value="F:basic amino acid transmembrane transporter activity"/>
    <property type="evidence" value="ECO:0007669"/>
    <property type="project" value="TreeGrafter"/>
</dbReference>
<dbReference type="Pfam" id="PF04193">
    <property type="entry name" value="PQ-loop"/>
    <property type="match status" value="2"/>
</dbReference>
<dbReference type="InterPro" id="IPR010920">
    <property type="entry name" value="LSM_dom_sf"/>
</dbReference>
<keyword evidence="8" id="KW-1185">Reference proteome</keyword>
<evidence type="ECO:0000259" key="7">
    <source>
        <dbReference type="PROSITE" id="PS52002"/>
    </source>
</evidence>
<keyword evidence="4 6" id="KW-0472">Membrane</keyword>
<dbReference type="SMART" id="SM00679">
    <property type="entry name" value="CTNS"/>
    <property type="match status" value="2"/>
</dbReference>
<dbReference type="Gene3D" id="1.20.1280.290">
    <property type="match status" value="2"/>
</dbReference>
<dbReference type="AlphaFoldDB" id="A0AA85JVU0"/>
<dbReference type="SUPFAM" id="SSF50182">
    <property type="entry name" value="Sm-like ribonucleoproteins"/>
    <property type="match status" value="1"/>
</dbReference>
<feature type="transmembrane region" description="Helical" evidence="6">
    <location>
        <begin position="322"/>
        <end position="345"/>
    </location>
</feature>